<dbReference type="Pfam" id="PF03392">
    <property type="entry name" value="OS-D"/>
    <property type="match status" value="1"/>
</dbReference>
<evidence type="ECO:0000313" key="2">
    <source>
        <dbReference type="Proteomes" id="UP001652582"/>
    </source>
</evidence>
<dbReference type="KEGG" id="bany:112049019"/>
<dbReference type="PANTHER" id="PTHR11257:SF13">
    <property type="entry name" value="GEO07322P1"/>
    <property type="match status" value="1"/>
</dbReference>
<name>A0A6J1N6L7_BICAN</name>
<organism evidence="2 3">
    <name type="scientific">Bicyclus anynana</name>
    <name type="common">Squinting bush brown butterfly</name>
    <dbReference type="NCBI Taxonomy" id="110368"/>
    <lineage>
        <taxon>Eukaryota</taxon>
        <taxon>Metazoa</taxon>
        <taxon>Ecdysozoa</taxon>
        <taxon>Arthropoda</taxon>
        <taxon>Hexapoda</taxon>
        <taxon>Insecta</taxon>
        <taxon>Pterygota</taxon>
        <taxon>Neoptera</taxon>
        <taxon>Endopterygota</taxon>
        <taxon>Lepidoptera</taxon>
        <taxon>Glossata</taxon>
        <taxon>Ditrysia</taxon>
        <taxon>Papilionoidea</taxon>
        <taxon>Nymphalidae</taxon>
        <taxon>Satyrinae</taxon>
        <taxon>Satyrini</taxon>
        <taxon>Mycalesina</taxon>
        <taxon>Bicyclus</taxon>
    </lineage>
</organism>
<keyword evidence="1" id="KW-0732">Signal</keyword>
<dbReference type="RefSeq" id="XP_023942514.1">
    <property type="nucleotide sequence ID" value="XM_024086746.2"/>
</dbReference>
<evidence type="ECO:0000313" key="3">
    <source>
        <dbReference type="RefSeq" id="XP_023942514.1"/>
    </source>
</evidence>
<dbReference type="Gene3D" id="1.10.2080.10">
    <property type="entry name" value="Insect odorant-binding protein A10/Ejaculatory bulb-specific protein 3"/>
    <property type="match status" value="1"/>
</dbReference>
<feature type="signal peptide" evidence="1">
    <location>
        <begin position="1"/>
        <end position="15"/>
    </location>
</feature>
<sequence length="120" mass="13899">MKVLILFALCALAAAEDYYTTGNDYLDVDAFFADNKLPKEYMECYMDRGPCPELAASYKKIIPEAVEQACKKCSSPQRHIFGKYLQGLKTLYPEDYQNFKKKYDPDNKYFDALEKVLSNY</sequence>
<dbReference type="AlphaFoldDB" id="A0A6J1N6L7"/>
<dbReference type="PANTHER" id="PTHR11257">
    <property type="entry name" value="CHEMOSENSORY PROTEIN-RELATED"/>
    <property type="match status" value="1"/>
</dbReference>
<feature type="chain" id="PRO_5027109545" evidence="1">
    <location>
        <begin position="16"/>
        <end position="120"/>
    </location>
</feature>
<dbReference type="OrthoDB" id="7182126at2759"/>
<evidence type="ECO:0000256" key="1">
    <source>
        <dbReference type="SAM" id="SignalP"/>
    </source>
</evidence>
<dbReference type="SUPFAM" id="SSF100910">
    <property type="entry name" value="Chemosensory protein Csp2"/>
    <property type="match status" value="1"/>
</dbReference>
<dbReference type="GeneID" id="112049019"/>
<reference evidence="3" key="1">
    <citation type="submission" date="2025-08" db="UniProtKB">
        <authorList>
            <consortium name="RefSeq"/>
        </authorList>
    </citation>
    <scope>IDENTIFICATION</scope>
</reference>
<accession>A0A6J1N6L7</accession>
<gene>
    <name evidence="3" type="primary">LOC112049019</name>
</gene>
<keyword evidence="2" id="KW-1185">Reference proteome</keyword>
<dbReference type="InterPro" id="IPR036682">
    <property type="entry name" value="OS_D_A10/PebIII_sf"/>
</dbReference>
<dbReference type="InterPro" id="IPR005055">
    <property type="entry name" value="A10/PebIII"/>
</dbReference>
<proteinExistence type="predicted"/>
<protein>
    <submittedName>
        <fullName evidence="3">Ejaculatory bulb-specific protein 3-like</fullName>
    </submittedName>
</protein>
<dbReference type="Proteomes" id="UP001652582">
    <property type="component" value="Chromosome 20"/>
</dbReference>